<dbReference type="Gramene" id="OMO50487">
    <property type="protein sequence ID" value="OMO50487"/>
    <property type="gene ID" value="CCACVL1_30418"/>
</dbReference>
<proteinExistence type="predicted"/>
<dbReference type="PANTHER" id="PTHR46481">
    <property type="entry name" value="ZINC FINGER BED DOMAIN-CONTAINING PROTEIN 4"/>
    <property type="match status" value="1"/>
</dbReference>
<reference evidence="2 3" key="1">
    <citation type="submission" date="2013-09" db="EMBL/GenBank/DDBJ databases">
        <title>Corchorus capsularis genome sequencing.</title>
        <authorList>
            <person name="Alam M."/>
            <person name="Haque M.S."/>
            <person name="Islam M.S."/>
            <person name="Emdad E.M."/>
            <person name="Islam M.M."/>
            <person name="Ahmed B."/>
            <person name="Halim A."/>
            <person name="Hossen Q.M.M."/>
            <person name="Hossain M.Z."/>
            <person name="Ahmed R."/>
            <person name="Khan M.M."/>
            <person name="Islam R."/>
            <person name="Rashid M.M."/>
            <person name="Khan S.A."/>
            <person name="Rahman M.S."/>
            <person name="Alam M."/>
        </authorList>
    </citation>
    <scope>NUCLEOTIDE SEQUENCE [LARGE SCALE GENOMIC DNA]</scope>
    <source>
        <strain evidence="3">cv. CVL-1</strain>
        <tissue evidence="2">Whole seedling</tissue>
    </source>
</reference>
<feature type="compositionally biased region" description="Acidic residues" evidence="1">
    <location>
        <begin position="1"/>
        <end position="17"/>
    </location>
</feature>
<dbReference type="STRING" id="210143.A0A1R3FXA7"/>
<evidence type="ECO:0000313" key="2">
    <source>
        <dbReference type="EMBL" id="OMO50487.1"/>
    </source>
</evidence>
<dbReference type="Proteomes" id="UP000188268">
    <property type="component" value="Unassembled WGS sequence"/>
</dbReference>
<name>A0A1R3FXA7_COCAP</name>
<evidence type="ECO:0000313" key="3">
    <source>
        <dbReference type="Proteomes" id="UP000188268"/>
    </source>
</evidence>
<accession>A0A1R3FXA7</accession>
<comment type="caution">
    <text evidence="2">The sequence shown here is derived from an EMBL/GenBank/DDBJ whole genome shotgun (WGS) entry which is preliminary data.</text>
</comment>
<protein>
    <submittedName>
        <fullName evidence="2">Uncharacterized protein</fullName>
    </submittedName>
</protein>
<feature type="region of interest" description="Disordered" evidence="1">
    <location>
        <begin position="1"/>
        <end position="20"/>
    </location>
</feature>
<dbReference type="EMBL" id="AWWV01016136">
    <property type="protein sequence ID" value="OMO50487.1"/>
    <property type="molecule type" value="Genomic_DNA"/>
</dbReference>
<keyword evidence="3" id="KW-1185">Reference proteome</keyword>
<organism evidence="2 3">
    <name type="scientific">Corchorus capsularis</name>
    <name type="common">Jute</name>
    <dbReference type="NCBI Taxonomy" id="210143"/>
    <lineage>
        <taxon>Eukaryota</taxon>
        <taxon>Viridiplantae</taxon>
        <taxon>Streptophyta</taxon>
        <taxon>Embryophyta</taxon>
        <taxon>Tracheophyta</taxon>
        <taxon>Spermatophyta</taxon>
        <taxon>Magnoliopsida</taxon>
        <taxon>eudicotyledons</taxon>
        <taxon>Gunneridae</taxon>
        <taxon>Pentapetalae</taxon>
        <taxon>rosids</taxon>
        <taxon>malvids</taxon>
        <taxon>Malvales</taxon>
        <taxon>Malvaceae</taxon>
        <taxon>Grewioideae</taxon>
        <taxon>Apeibeae</taxon>
        <taxon>Corchorus</taxon>
    </lineage>
</organism>
<gene>
    <name evidence="2" type="ORF">CCACVL1_30418</name>
</gene>
<dbReference type="SUPFAM" id="SSF53098">
    <property type="entry name" value="Ribonuclease H-like"/>
    <property type="match status" value="1"/>
</dbReference>
<dbReference type="AlphaFoldDB" id="A0A1R3FXA7"/>
<dbReference type="InterPro" id="IPR052035">
    <property type="entry name" value="ZnF_BED_domain_contain"/>
</dbReference>
<dbReference type="OrthoDB" id="912587at2759"/>
<dbReference type="InterPro" id="IPR012337">
    <property type="entry name" value="RNaseH-like_sf"/>
</dbReference>
<dbReference type="PANTHER" id="PTHR46481:SF7">
    <property type="entry name" value="ZINC FINGER BED DOMAIN-CONTAINING PROTEIN RICESLEEPER 2-LIKE"/>
    <property type="match status" value="1"/>
</dbReference>
<evidence type="ECO:0000256" key="1">
    <source>
        <dbReference type="SAM" id="MobiDB-lite"/>
    </source>
</evidence>
<sequence length="403" mass="46416">MEDMDSEMQDTEAEASVEESQSIINYEKDLIPDVECSAEFDKSENSDQESSRVAFAKMFVLEELPFNISTWTSRQKVSYLCLTAHFIDEDWKLHRKILNFFPVSNHEDEEIGRLVEWCLSRWKIKNVATVTVGNSGFNGVALLVLKNKLHRKGSLLFDDEPEVKTSLARIRDAVRWTSTYSMIRSALNFQKAFELLEDEDPKFVNALTDRAPTIDDWNKARSLLELLKMFYDASVELSGSHVTSNLIFKFLFEKEFEGKTFVVELLKGNWTELIHADASKAYHGRSDAPRTYYGLEDKHGEHGKDVQRLQGSMKMHEDHGDIDNHVLSTKKMPFDPLKMLIGPMTRARAKRFKVALMGLVQTHLDDLKTIEVQLKRFGDDLGKKLQINYKFITLLAAYSKWPD</sequence>